<organism evidence="6 7">
    <name type="scientific">Ceratodon purpureus</name>
    <name type="common">Fire moss</name>
    <name type="synonym">Dicranum purpureum</name>
    <dbReference type="NCBI Taxonomy" id="3225"/>
    <lineage>
        <taxon>Eukaryota</taxon>
        <taxon>Viridiplantae</taxon>
        <taxon>Streptophyta</taxon>
        <taxon>Embryophyta</taxon>
        <taxon>Bryophyta</taxon>
        <taxon>Bryophytina</taxon>
        <taxon>Bryopsida</taxon>
        <taxon>Dicranidae</taxon>
        <taxon>Pseudoditrichales</taxon>
        <taxon>Ditrichaceae</taxon>
        <taxon>Ceratodon</taxon>
    </lineage>
</organism>
<proteinExistence type="predicted"/>
<evidence type="ECO:0000256" key="5">
    <source>
        <dbReference type="SAM" id="MobiDB-lite"/>
    </source>
</evidence>
<comment type="subcellular location">
    <subcellularLocation>
        <location evidence="1">Nucleus</location>
    </subcellularLocation>
</comment>
<dbReference type="OrthoDB" id="1920814at2759"/>
<evidence type="ECO:0000256" key="2">
    <source>
        <dbReference type="ARBA" id="ARBA00023015"/>
    </source>
</evidence>
<dbReference type="EMBL" id="CM026427">
    <property type="protein sequence ID" value="KAG0568700.1"/>
    <property type="molecule type" value="Genomic_DNA"/>
</dbReference>
<dbReference type="AlphaFoldDB" id="A0A8T0HBP9"/>
<feature type="compositionally biased region" description="Basic and acidic residues" evidence="5">
    <location>
        <begin position="144"/>
        <end position="179"/>
    </location>
</feature>
<evidence type="ECO:0000313" key="7">
    <source>
        <dbReference type="Proteomes" id="UP000822688"/>
    </source>
</evidence>
<gene>
    <name evidence="6" type="ORF">KC19_6G039300</name>
</gene>
<evidence type="ECO:0000256" key="4">
    <source>
        <dbReference type="ARBA" id="ARBA00023242"/>
    </source>
</evidence>
<accession>A0A8T0HBP9</accession>
<evidence type="ECO:0000256" key="1">
    <source>
        <dbReference type="ARBA" id="ARBA00004123"/>
    </source>
</evidence>
<dbReference type="GO" id="GO:0016592">
    <property type="term" value="C:mediator complex"/>
    <property type="evidence" value="ECO:0007669"/>
    <property type="project" value="InterPro"/>
</dbReference>
<keyword evidence="4" id="KW-0539">Nucleus</keyword>
<keyword evidence="7" id="KW-1185">Reference proteome</keyword>
<evidence type="ECO:0000256" key="3">
    <source>
        <dbReference type="ARBA" id="ARBA00023163"/>
    </source>
</evidence>
<evidence type="ECO:0000313" key="6">
    <source>
        <dbReference type="EMBL" id="KAG0568700.1"/>
    </source>
</evidence>
<feature type="region of interest" description="Disordered" evidence="5">
    <location>
        <begin position="110"/>
        <end position="211"/>
    </location>
</feature>
<name>A0A8T0HBP9_CERPU</name>
<keyword evidence="2" id="KW-0805">Transcription regulation</keyword>
<dbReference type="GO" id="GO:0003712">
    <property type="term" value="F:transcription coregulator activity"/>
    <property type="evidence" value="ECO:0007669"/>
    <property type="project" value="InterPro"/>
</dbReference>
<dbReference type="PANTHER" id="PTHR22536">
    <property type="entry name" value="LUNG CANCER METASTASIS-RELATED LCMR1 PROTEIN"/>
    <property type="match status" value="1"/>
</dbReference>
<comment type="caution">
    <text evidence="6">The sequence shown here is derived from an EMBL/GenBank/DDBJ whole genome shotgun (WGS) entry which is preliminary data.</text>
</comment>
<sequence length="237" mass="27099">MASNGESFFRLLSVAPRPRELTGAVDLISHYQLREQYETFCKKPLPTSISDSKYLSNVVGDIELRRGEGMELGQLIQGAAGSSMPSDRVPFQPFDIEVLRKAFTLKEAGPISLPESERGLPTAFGKGKDQDEERRKRKHKHRSKDKDKDKDKDKKKDRDKDKKRDKDKDRDRTKGENGEKKHKKKKRRHDGEEGDDGHKHKSKKASREVPCMVSLNPFRLYSSVIRSDDTRGYCIAA</sequence>
<dbReference type="InterPro" id="IPR019403">
    <property type="entry name" value="Mediator_Med19_met"/>
</dbReference>
<keyword evidence="3" id="KW-0804">Transcription</keyword>
<dbReference type="Proteomes" id="UP000822688">
    <property type="component" value="Chromosome 6"/>
</dbReference>
<reference evidence="6 7" key="1">
    <citation type="submission" date="2020-06" db="EMBL/GenBank/DDBJ databases">
        <title>WGS assembly of Ceratodon purpureus strain R40.</title>
        <authorList>
            <person name="Carey S.B."/>
            <person name="Jenkins J."/>
            <person name="Shu S."/>
            <person name="Lovell J.T."/>
            <person name="Sreedasyam A."/>
            <person name="Maumus F."/>
            <person name="Tiley G.P."/>
            <person name="Fernandez-Pozo N."/>
            <person name="Barry K."/>
            <person name="Chen C."/>
            <person name="Wang M."/>
            <person name="Lipzen A."/>
            <person name="Daum C."/>
            <person name="Saski C.A."/>
            <person name="Payton A.C."/>
            <person name="Mcbreen J.C."/>
            <person name="Conrad R.E."/>
            <person name="Kollar L.M."/>
            <person name="Olsson S."/>
            <person name="Huttunen S."/>
            <person name="Landis J.B."/>
            <person name="Wickett N.J."/>
            <person name="Johnson M.G."/>
            <person name="Rensing S.A."/>
            <person name="Grimwood J."/>
            <person name="Schmutz J."/>
            <person name="Mcdaniel S.F."/>
        </authorList>
    </citation>
    <scope>NUCLEOTIDE SEQUENCE [LARGE SCALE GENOMIC DNA]</scope>
    <source>
        <strain evidence="6 7">R40</strain>
    </source>
</reference>
<dbReference type="GO" id="GO:0045944">
    <property type="term" value="P:positive regulation of transcription by RNA polymerase II"/>
    <property type="evidence" value="ECO:0007669"/>
    <property type="project" value="TreeGrafter"/>
</dbReference>
<evidence type="ECO:0008006" key="8">
    <source>
        <dbReference type="Google" id="ProtNLM"/>
    </source>
</evidence>
<dbReference type="PANTHER" id="PTHR22536:SF1">
    <property type="entry name" value="MEDIATOR OF RNA POLYMERASE II TRANSCRIPTION SUBUNIT 19"/>
    <property type="match status" value="1"/>
</dbReference>
<protein>
    <recommendedName>
        <fullName evidence="8">Mediator complex subunit 19</fullName>
    </recommendedName>
</protein>